<dbReference type="SUPFAM" id="SSF48264">
    <property type="entry name" value="Cytochrome P450"/>
    <property type="match status" value="1"/>
</dbReference>
<dbReference type="OrthoDB" id="3934656at2759"/>
<dbReference type="InterPro" id="IPR017972">
    <property type="entry name" value="Cyt_P450_CS"/>
</dbReference>
<dbReference type="PANTHER" id="PTHR24305:SF232">
    <property type="entry name" value="P450, PUTATIVE (EUROFUNG)-RELATED"/>
    <property type="match status" value="1"/>
</dbReference>
<dbReference type="GO" id="GO:0004497">
    <property type="term" value="F:monooxygenase activity"/>
    <property type="evidence" value="ECO:0007669"/>
    <property type="project" value="UniProtKB-KW"/>
</dbReference>
<organism evidence="8 9">
    <name type="scientific">Phaeosphaeria nodorum (strain SN15 / ATCC MYA-4574 / FGSC 10173)</name>
    <name type="common">Glume blotch fungus</name>
    <name type="synonym">Parastagonospora nodorum</name>
    <dbReference type="NCBI Taxonomy" id="321614"/>
    <lineage>
        <taxon>Eukaryota</taxon>
        <taxon>Fungi</taxon>
        <taxon>Dikarya</taxon>
        <taxon>Ascomycota</taxon>
        <taxon>Pezizomycotina</taxon>
        <taxon>Dothideomycetes</taxon>
        <taxon>Pleosporomycetidae</taxon>
        <taxon>Pleosporales</taxon>
        <taxon>Pleosporineae</taxon>
        <taxon>Phaeosphaeriaceae</taxon>
        <taxon>Parastagonospora</taxon>
    </lineage>
</organism>
<dbReference type="GO" id="GO:0020037">
    <property type="term" value="F:heme binding"/>
    <property type="evidence" value="ECO:0007669"/>
    <property type="project" value="InterPro"/>
</dbReference>
<evidence type="ECO:0000256" key="4">
    <source>
        <dbReference type="ARBA" id="ARBA00023004"/>
    </source>
</evidence>
<evidence type="ECO:0000313" key="8">
    <source>
        <dbReference type="EMBL" id="QRD07122.1"/>
    </source>
</evidence>
<dbReference type="GO" id="GO:0016705">
    <property type="term" value="F:oxidoreductase activity, acting on paired donors, with incorporation or reduction of molecular oxygen"/>
    <property type="evidence" value="ECO:0007669"/>
    <property type="project" value="InterPro"/>
</dbReference>
<dbReference type="PANTHER" id="PTHR24305">
    <property type="entry name" value="CYTOCHROME P450"/>
    <property type="match status" value="1"/>
</dbReference>
<reference evidence="9" key="1">
    <citation type="journal article" date="2021" name="BMC Genomics">
        <title>Chromosome-level genome assembly and manually-curated proteome of model necrotroph Parastagonospora nodorum Sn15 reveals a genome-wide trove of candidate effector homologs, and redundancy of virulence-related functions within an accessory chromosome.</title>
        <authorList>
            <person name="Bertazzoni S."/>
            <person name="Jones D.A.B."/>
            <person name="Phan H.T."/>
            <person name="Tan K.-C."/>
            <person name="Hane J.K."/>
        </authorList>
    </citation>
    <scope>NUCLEOTIDE SEQUENCE [LARGE SCALE GENOMIC DNA]</scope>
    <source>
        <strain evidence="9">SN15 / ATCC MYA-4574 / FGSC 10173)</strain>
    </source>
</reference>
<keyword evidence="9" id="KW-1185">Reference proteome</keyword>
<dbReference type="CDD" id="cd11060">
    <property type="entry name" value="CYP57A1-like"/>
    <property type="match status" value="1"/>
</dbReference>
<dbReference type="Proteomes" id="UP000663193">
    <property type="component" value="Chromosome 22"/>
</dbReference>
<dbReference type="PROSITE" id="PS00086">
    <property type="entry name" value="CYTOCHROME_P450"/>
    <property type="match status" value="1"/>
</dbReference>
<keyword evidence="3 5" id="KW-0479">Metal-binding</keyword>
<dbReference type="EMBL" id="CP069044">
    <property type="protein sequence ID" value="QRD07122.1"/>
    <property type="molecule type" value="Genomic_DNA"/>
</dbReference>
<evidence type="ECO:0000256" key="6">
    <source>
        <dbReference type="RuleBase" id="RU000461"/>
    </source>
</evidence>
<dbReference type="InterPro" id="IPR036396">
    <property type="entry name" value="Cyt_P450_sf"/>
</dbReference>
<dbReference type="GO" id="GO:0005506">
    <property type="term" value="F:iron ion binding"/>
    <property type="evidence" value="ECO:0007669"/>
    <property type="project" value="InterPro"/>
</dbReference>
<protein>
    <recommendedName>
        <fullName evidence="10">Cytochrome P450</fullName>
    </recommendedName>
</protein>
<dbReference type="Gene3D" id="1.10.630.10">
    <property type="entry name" value="Cytochrome P450"/>
    <property type="match status" value="1"/>
</dbReference>
<dbReference type="AlphaFoldDB" id="A0A7U2IC29"/>
<comment type="similarity">
    <text evidence="2 6">Belongs to the cytochrome P450 family.</text>
</comment>
<keyword evidence="6" id="KW-0560">Oxidoreductase</keyword>
<name>A0A7U2IC29_PHANO</name>
<sequence length="489" mass="55327">MDSAYILPISIALFFTYVISIFITDPLSRIPGPFFARFSRLWLVQHSIAGDMHTTMIDLHKKHGKLVRTAHNEVSISDPTAIKTIYGAGTKFRKSEWYSVWQGHRKFDLFGGRDEKVHGQHRRLISSIYSLEQLKKLEPGVDSAITLMIKRLGEVSKDEGAVDMSKWAQMFAFDVIGEVTFSKSFGFLAAGKDDGSFAAIDEALVSAAWIGQVSWLYWLHDRFMPIIGNWIGANNRNGSLRQFASKECEARKGRKSERKDILSSLFAVQDAKPNEFDDNSVLSMASSNIFAGSDTTGISIGAVMYNLCKHPRCKQKLMDEIEETVKRDELDASKNMPFEAGFGMPYLQACIYEALRMHPAVGMALPRVVPPDGFEVEGVYLPGGTIIGANPWVIHRQKEIFGDDCDIFRPERWLEGDRGQLDRFFFAFGAGARMCLGRNLSWIEMTKLIPSLLLKFDVELIDANQEPKQHCWWFVKQEALHMNFSPKQQ</sequence>
<accession>A0A7U2IC29</accession>
<evidence type="ECO:0000313" key="9">
    <source>
        <dbReference type="Proteomes" id="UP000663193"/>
    </source>
</evidence>
<gene>
    <name evidence="8" type="ORF">JI435_123230</name>
</gene>
<dbReference type="PRINTS" id="PR00385">
    <property type="entry name" value="P450"/>
</dbReference>
<dbReference type="VEuPathDB" id="FungiDB:JI435_123230"/>
<proteinExistence type="inferred from homology"/>
<dbReference type="InterPro" id="IPR001128">
    <property type="entry name" value="Cyt_P450"/>
</dbReference>
<evidence type="ECO:0000256" key="1">
    <source>
        <dbReference type="ARBA" id="ARBA00001971"/>
    </source>
</evidence>
<evidence type="ECO:0008006" key="10">
    <source>
        <dbReference type="Google" id="ProtNLM"/>
    </source>
</evidence>
<dbReference type="FunFam" id="1.10.630.10:FF:000050">
    <property type="entry name" value="Cytochrome P450 monooxygenase"/>
    <property type="match status" value="1"/>
</dbReference>
<keyword evidence="7" id="KW-1133">Transmembrane helix</keyword>
<evidence type="ECO:0000256" key="2">
    <source>
        <dbReference type="ARBA" id="ARBA00010617"/>
    </source>
</evidence>
<dbReference type="Pfam" id="PF00067">
    <property type="entry name" value="p450"/>
    <property type="match status" value="1"/>
</dbReference>
<dbReference type="InterPro" id="IPR002401">
    <property type="entry name" value="Cyt_P450_E_grp-I"/>
</dbReference>
<feature type="transmembrane region" description="Helical" evidence="7">
    <location>
        <begin position="6"/>
        <end position="24"/>
    </location>
</feature>
<evidence type="ECO:0000256" key="7">
    <source>
        <dbReference type="SAM" id="Phobius"/>
    </source>
</evidence>
<dbReference type="RefSeq" id="XP_001802545.1">
    <property type="nucleotide sequence ID" value="XM_001802493.1"/>
</dbReference>
<keyword evidence="7" id="KW-0812">Transmembrane</keyword>
<feature type="binding site" description="axial binding residue" evidence="5">
    <location>
        <position position="435"/>
    </location>
    <ligand>
        <name>heme</name>
        <dbReference type="ChEBI" id="CHEBI:30413"/>
    </ligand>
    <ligandPart>
        <name>Fe</name>
        <dbReference type="ChEBI" id="CHEBI:18248"/>
    </ligandPart>
</feature>
<keyword evidence="7" id="KW-0472">Membrane</keyword>
<evidence type="ECO:0000256" key="5">
    <source>
        <dbReference type="PIRSR" id="PIRSR602401-1"/>
    </source>
</evidence>
<dbReference type="KEGG" id="pno:SNOG_12323"/>
<keyword evidence="5 6" id="KW-0349">Heme</keyword>
<evidence type="ECO:0000256" key="3">
    <source>
        <dbReference type="ARBA" id="ARBA00022723"/>
    </source>
</evidence>
<dbReference type="PRINTS" id="PR00463">
    <property type="entry name" value="EP450I"/>
</dbReference>
<dbReference type="InterPro" id="IPR050121">
    <property type="entry name" value="Cytochrome_P450_monoxygenase"/>
</dbReference>
<keyword evidence="4 5" id="KW-0408">Iron</keyword>
<comment type="cofactor">
    <cofactor evidence="1 5">
        <name>heme</name>
        <dbReference type="ChEBI" id="CHEBI:30413"/>
    </cofactor>
</comment>
<keyword evidence="6" id="KW-0503">Monooxygenase</keyword>